<dbReference type="PROSITE" id="PS50109">
    <property type="entry name" value="HIS_KIN"/>
    <property type="match status" value="1"/>
</dbReference>
<keyword evidence="4" id="KW-1003">Cell membrane</keyword>
<evidence type="ECO:0000256" key="11">
    <source>
        <dbReference type="ARBA" id="ARBA00023136"/>
    </source>
</evidence>
<evidence type="ECO:0000259" key="13">
    <source>
        <dbReference type="PROSITE" id="PS50109"/>
    </source>
</evidence>
<dbReference type="InterPro" id="IPR003594">
    <property type="entry name" value="HATPase_dom"/>
</dbReference>
<sequence length="589" mass="65877">MTPFFRGVLPLYRNLRIKQKVFVLISLVMAVCFSVTFISLQYAYTIYDEQLYEKSSQVLNLSSSGIESELRKIDSLSFNVATDPGIQGMLRGLNGDAPEYEKHRLRLELQDKLVQYAGYEPYVQSVVITDSQGYDHVVGQTGPVSDARKRLIRLTAEEGLGESRWVYPDTPGERLVAARDIRSYQSLELNSLGTLAMRIKSDTIVEDAVKGTELQNGQLVIMAGGSMLFGKAGTLEALPNPGEFSSSHGYVIKEMDGEPYFFTQVRSSYSGWTYYSLIPYGHIFNRIVLMKNVLLIGFLCSLVAVMAVAIQFARGITRPMDKLVERMKQVQKGDFAEAEAEIAAADANSLSMDEVGQLHRTFRVMIGQINELITENYAKQLTIKETQFKALQAQINPHFLYNTLESINWMAKMNGQPRISQMVEALGFLLRSAISMKETLITLEEELEIVKNYITIQKFRFEERLIFEMDVPEGVRSCRIPKLTLQPLLENAIQYGLEPMIDPCLIRVAASAQGDGLLLTVEDAGAGMDPDLLELVRRGEQPSRGNGIGLNNIKERIVIAFGEPYGVDVDSEPGRGTKVSIRLPLEMEG</sequence>
<dbReference type="SUPFAM" id="SSF55874">
    <property type="entry name" value="ATPase domain of HSP90 chaperone/DNA topoisomerase II/histidine kinase"/>
    <property type="match status" value="1"/>
</dbReference>
<dbReference type="InterPro" id="IPR036890">
    <property type="entry name" value="HATPase_C_sf"/>
</dbReference>
<dbReference type="PRINTS" id="PR00344">
    <property type="entry name" value="BCTRLSENSOR"/>
</dbReference>
<keyword evidence="6" id="KW-0808">Transferase</keyword>
<dbReference type="CDD" id="cd06225">
    <property type="entry name" value="HAMP"/>
    <property type="match status" value="1"/>
</dbReference>
<dbReference type="Gene3D" id="3.30.565.10">
    <property type="entry name" value="Histidine kinase-like ATPase, C-terminal domain"/>
    <property type="match status" value="1"/>
</dbReference>
<keyword evidence="8 15" id="KW-0418">Kinase</keyword>
<evidence type="ECO:0000256" key="3">
    <source>
        <dbReference type="ARBA" id="ARBA00012438"/>
    </source>
</evidence>
<dbReference type="InterPro" id="IPR004358">
    <property type="entry name" value="Sig_transdc_His_kin-like_C"/>
</dbReference>
<organism evidence="15 16">
    <name type="scientific">Paenibacillus mucilaginosus (strain KNP414)</name>
    <dbReference type="NCBI Taxonomy" id="1036673"/>
    <lineage>
        <taxon>Bacteria</taxon>
        <taxon>Bacillati</taxon>
        <taxon>Bacillota</taxon>
        <taxon>Bacilli</taxon>
        <taxon>Bacillales</taxon>
        <taxon>Paenibacillaceae</taxon>
        <taxon>Paenibacillus</taxon>
    </lineage>
</organism>
<dbReference type="PATRIC" id="fig|1036673.3.peg.5239"/>
<dbReference type="HOGENOM" id="CLU_020473_6_1_9"/>
<evidence type="ECO:0000256" key="2">
    <source>
        <dbReference type="ARBA" id="ARBA00004651"/>
    </source>
</evidence>
<dbReference type="AlphaFoldDB" id="F8FLP3"/>
<gene>
    <name evidence="15" type="ordered locus">KNP414_05646</name>
</gene>
<dbReference type="KEGG" id="pms:KNP414_05646"/>
<reference evidence="16" key="1">
    <citation type="submission" date="2011-06" db="EMBL/GenBank/DDBJ databases">
        <title>Complete genome sequence of Paenibacillus mucilaginosus KNP414.</title>
        <authorList>
            <person name="Wang J."/>
            <person name="Hu S."/>
            <person name="Hu X."/>
            <person name="Zhang B."/>
            <person name="Dong D."/>
            <person name="Zhang S."/>
            <person name="Zhao K."/>
            <person name="Wu D."/>
        </authorList>
    </citation>
    <scope>NUCLEOTIDE SEQUENCE [LARGE SCALE GENOMIC DNA]</scope>
    <source>
        <strain evidence="16">KNP414</strain>
    </source>
</reference>
<dbReference type="RefSeq" id="WP_013919323.1">
    <property type="nucleotide sequence ID" value="NC_015690.1"/>
</dbReference>
<feature type="transmembrane region" description="Helical" evidence="12">
    <location>
        <begin position="21"/>
        <end position="44"/>
    </location>
</feature>
<feature type="domain" description="Histidine kinase" evidence="13">
    <location>
        <begin position="485"/>
        <end position="587"/>
    </location>
</feature>
<dbReference type="GO" id="GO:0005886">
    <property type="term" value="C:plasma membrane"/>
    <property type="evidence" value="ECO:0007669"/>
    <property type="project" value="UniProtKB-SubCell"/>
</dbReference>
<protein>
    <recommendedName>
        <fullName evidence="3">histidine kinase</fullName>
        <ecNumber evidence="3">2.7.13.3</ecNumber>
    </recommendedName>
</protein>
<dbReference type="EMBL" id="CP002869">
    <property type="protein sequence ID" value="AEI44170.1"/>
    <property type="molecule type" value="Genomic_DNA"/>
</dbReference>
<dbReference type="Pfam" id="PF02518">
    <property type="entry name" value="HATPase_c"/>
    <property type="match status" value="1"/>
</dbReference>
<dbReference type="InterPro" id="IPR003660">
    <property type="entry name" value="HAMP_dom"/>
</dbReference>
<keyword evidence="12" id="KW-0812">Transmembrane</keyword>
<evidence type="ECO:0000259" key="14">
    <source>
        <dbReference type="PROSITE" id="PS50885"/>
    </source>
</evidence>
<keyword evidence="5" id="KW-0597">Phosphoprotein</keyword>
<evidence type="ECO:0000256" key="4">
    <source>
        <dbReference type="ARBA" id="ARBA00022475"/>
    </source>
</evidence>
<evidence type="ECO:0000256" key="8">
    <source>
        <dbReference type="ARBA" id="ARBA00022777"/>
    </source>
</evidence>
<evidence type="ECO:0000256" key="9">
    <source>
        <dbReference type="ARBA" id="ARBA00022840"/>
    </source>
</evidence>
<dbReference type="GO" id="GO:0000155">
    <property type="term" value="F:phosphorelay sensor kinase activity"/>
    <property type="evidence" value="ECO:0007669"/>
    <property type="project" value="InterPro"/>
</dbReference>
<name>F8FLP3_PAEMK</name>
<comment type="subcellular location">
    <subcellularLocation>
        <location evidence="2">Cell membrane</location>
        <topology evidence="2">Multi-pass membrane protein</topology>
    </subcellularLocation>
</comment>
<evidence type="ECO:0000256" key="10">
    <source>
        <dbReference type="ARBA" id="ARBA00023012"/>
    </source>
</evidence>
<dbReference type="Gene3D" id="6.10.340.10">
    <property type="match status" value="1"/>
</dbReference>
<feature type="transmembrane region" description="Helical" evidence="12">
    <location>
        <begin position="293"/>
        <end position="313"/>
    </location>
</feature>
<evidence type="ECO:0000256" key="6">
    <source>
        <dbReference type="ARBA" id="ARBA00022679"/>
    </source>
</evidence>
<dbReference type="SMART" id="SM00387">
    <property type="entry name" value="HATPase_c"/>
    <property type="match status" value="1"/>
</dbReference>
<evidence type="ECO:0000256" key="7">
    <source>
        <dbReference type="ARBA" id="ARBA00022741"/>
    </source>
</evidence>
<evidence type="ECO:0000256" key="12">
    <source>
        <dbReference type="SAM" id="Phobius"/>
    </source>
</evidence>
<evidence type="ECO:0000313" key="15">
    <source>
        <dbReference type="EMBL" id="AEI44170.1"/>
    </source>
</evidence>
<keyword evidence="11 12" id="KW-0472">Membrane</keyword>
<dbReference type="SUPFAM" id="SSF158472">
    <property type="entry name" value="HAMP domain-like"/>
    <property type="match status" value="1"/>
</dbReference>
<dbReference type="InterPro" id="IPR050640">
    <property type="entry name" value="Bact_2-comp_sensor_kinase"/>
</dbReference>
<dbReference type="PANTHER" id="PTHR34220:SF7">
    <property type="entry name" value="SENSOR HISTIDINE KINASE YPDA"/>
    <property type="match status" value="1"/>
</dbReference>
<dbReference type="PROSITE" id="PS50885">
    <property type="entry name" value="HAMP"/>
    <property type="match status" value="1"/>
</dbReference>
<keyword evidence="12" id="KW-1133">Transmembrane helix</keyword>
<dbReference type="SMART" id="SM00304">
    <property type="entry name" value="HAMP"/>
    <property type="match status" value="1"/>
</dbReference>
<dbReference type="Proteomes" id="UP000006620">
    <property type="component" value="Chromosome"/>
</dbReference>
<dbReference type="Pfam" id="PF06580">
    <property type="entry name" value="His_kinase"/>
    <property type="match status" value="1"/>
</dbReference>
<dbReference type="InterPro" id="IPR005467">
    <property type="entry name" value="His_kinase_dom"/>
</dbReference>
<dbReference type="GO" id="GO:0005524">
    <property type="term" value="F:ATP binding"/>
    <property type="evidence" value="ECO:0007669"/>
    <property type="project" value="UniProtKB-KW"/>
</dbReference>
<dbReference type="InterPro" id="IPR010559">
    <property type="entry name" value="Sig_transdc_His_kin_internal"/>
</dbReference>
<reference evidence="15 16" key="2">
    <citation type="journal article" date="2013" name="Genome Announc.">
        <title>Genome Sequence of Growth-Improving Paenibacillus mucilaginosus Strain KNP414.</title>
        <authorList>
            <person name="Lu J.J."/>
            <person name="Wang J.F."/>
            <person name="Hu X.F."/>
        </authorList>
    </citation>
    <scope>NUCLEOTIDE SEQUENCE [LARGE SCALE GENOMIC DNA]</scope>
    <source>
        <strain evidence="15 16">KNP414</strain>
    </source>
</reference>
<comment type="catalytic activity">
    <reaction evidence="1">
        <text>ATP + protein L-histidine = ADP + protein N-phospho-L-histidine.</text>
        <dbReference type="EC" id="2.7.13.3"/>
    </reaction>
</comment>
<dbReference type="EC" id="2.7.13.3" evidence="3"/>
<keyword evidence="10" id="KW-0902">Two-component regulatory system</keyword>
<evidence type="ECO:0000256" key="1">
    <source>
        <dbReference type="ARBA" id="ARBA00000085"/>
    </source>
</evidence>
<dbReference type="PANTHER" id="PTHR34220">
    <property type="entry name" value="SENSOR HISTIDINE KINASE YPDA"/>
    <property type="match status" value="1"/>
</dbReference>
<feature type="domain" description="HAMP" evidence="14">
    <location>
        <begin position="314"/>
        <end position="374"/>
    </location>
</feature>
<keyword evidence="9" id="KW-0067">ATP-binding</keyword>
<evidence type="ECO:0000256" key="5">
    <source>
        <dbReference type="ARBA" id="ARBA00022553"/>
    </source>
</evidence>
<proteinExistence type="predicted"/>
<keyword evidence="7" id="KW-0547">Nucleotide-binding</keyword>
<accession>F8FLP3</accession>
<evidence type="ECO:0000313" key="16">
    <source>
        <dbReference type="Proteomes" id="UP000006620"/>
    </source>
</evidence>